<gene>
    <name evidence="3" type="ORF">SLEP1_g6545</name>
</gene>
<keyword evidence="1" id="KW-0175">Coiled coil</keyword>
<accession>A0AAV5I039</accession>
<feature type="region of interest" description="Disordered" evidence="2">
    <location>
        <begin position="701"/>
        <end position="783"/>
    </location>
</feature>
<feature type="compositionally biased region" description="Low complexity" evidence="2">
    <location>
        <begin position="742"/>
        <end position="783"/>
    </location>
</feature>
<name>A0AAV5I039_9ROSI</name>
<dbReference type="Proteomes" id="UP001054252">
    <property type="component" value="Unassembled WGS sequence"/>
</dbReference>
<reference evidence="3 4" key="1">
    <citation type="journal article" date="2021" name="Commun. Biol.">
        <title>The genome of Shorea leprosula (Dipterocarpaceae) highlights the ecological relevance of drought in aseasonal tropical rainforests.</title>
        <authorList>
            <person name="Ng K.K.S."/>
            <person name="Kobayashi M.J."/>
            <person name="Fawcett J.A."/>
            <person name="Hatakeyama M."/>
            <person name="Paape T."/>
            <person name="Ng C.H."/>
            <person name="Ang C.C."/>
            <person name="Tnah L.H."/>
            <person name="Lee C.T."/>
            <person name="Nishiyama T."/>
            <person name="Sese J."/>
            <person name="O'Brien M.J."/>
            <person name="Copetti D."/>
            <person name="Mohd Noor M.I."/>
            <person name="Ong R.C."/>
            <person name="Putra M."/>
            <person name="Sireger I.Z."/>
            <person name="Indrioko S."/>
            <person name="Kosugi Y."/>
            <person name="Izuno A."/>
            <person name="Isagi Y."/>
            <person name="Lee S.L."/>
            <person name="Shimizu K.K."/>
        </authorList>
    </citation>
    <scope>NUCLEOTIDE SEQUENCE [LARGE SCALE GENOMIC DNA]</scope>
    <source>
        <strain evidence="3">214</strain>
    </source>
</reference>
<sequence length="783" mass="85336">MVSLRELTEQRGNQGREGEEGAVLSVEPITMIVPPELQDVPETMASESSTSSSASDNGGNHPSAPSSSSSKGTPGREEGAGDVAPKDLPAGFRFRAALHHEVADCAPSISGYRRLEDMVRAYHIPRTILLRIGTPNETACTVSQTGWIPVYVDHFDAGLRFPLPRLRLEVPAKAIVFRSLFQCRLCPNSRGAKWYYLSGRDKSQLLKNVRNKVARWKRQFIFVRDTRAERINNDLAARLSEWRTPNAHINYPQLLHRDVDLKNQLLEYAQGEGLIDLEALVTSEALIVLGFVDVTNLFSEGIFLSYSINSSRAEAYAFFCASWNANDSEPKAHEVARRAARNPVKQGLTSGHPQRLNPAARLTGGPARRQGREQITERGCGLGCTQTCTRGDRERGGRATVRAAVEPASTSASMGPRIAYPKGFSYVRAECQPAMVQAMHSFVPPSDNKRAKAFVQQHGGQVAMIKLMDAFSYAVALYESEQAARTENTELGAKCKQLATEKASLVDDVNRLQGSKMANRAAAAESRANELAARNNELREELDRARAEKESGIQAAKEEAVWVEERAKKAEADRDRAQHELSSLRHQVVEADQNLAAAGEALNELKASHARSVVIARAQGAEWFVGSAAFQDAVAVASANVTTEIYNEIRGKVLQHRPDFPIRELVFFDEEELDEQGKSLAPLSDTTVRLRWDLNEEGVPVWPPSVLEDGEDPAGLPSFDAWVEGAPVAEQEPSSTPPNSQPAGVSVSSPVSAPASEPAARSPPARSPAAAADASMPVDLTDD</sequence>
<comment type="caution">
    <text evidence="3">The sequence shown here is derived from an EMBL/GenBank/DDBJ whole genome shotgun (WGS) entry which is preliminary data.</text>
</comment>
<feature type="coiled-coil region" evidence="1">
    <location>
        <begin position="521"/>
        <end position="608"/>
    </location>
</feature>
<protein>
    <submittedName>
        <fullName evidence="3">Uncharacterized protein</fullName>
    </submittedName>
</protein>
<feature type="compositionally biased region" description="Basic and acidic residues" evidence="2">
    <location>
        <begin position="1"/>
        <end position="19"/>
    </location>
</feature>
<dbReference type="EMBL" id="BPVZ01000006">
    <property type="protein sequence ID" value="GKU92876.1"/>
    <property type="molecule type" value="Genomic_DNA"/>
</dbReference>
<evidence type="ECO:0000313" key="3">
    <source>
        <dbReference type="EMBL" id="GKU92876.1"/>
    </source>
</evidence>
<evidence type="ECO:0000256" key="2">
    <source>
        <dbReference type="SAM" id="MobiDB-lite"/>
    </source>
</evidence>
<feature type="compositionally biased region" description="Low complexity" evidence="2">
    <location>
        <begin position="42"/>
        <end position="55"/>
    </location>
</feature>
<evidence type="ECO:0000313" key="4">
    <source>
        <dbReference type="Proteomes" id="UP001054252"/>
    </source>
</evidence>
<feature type="region of interest" description="Disordered" evidence="2">
    <location>
        <begin position="1"/>
        <end position="86"/>
    </location>
</feature>
<evidence type="ECO:0000256" key="1">
    <source>
        <dbReference type="SAM" id="Coils"/>
    </source>
</evidence>
<proteinExistence type="predicted"/>
<organism evidence="3 4">
    <name type="scientific">Rubroshorea leprosula</name>
    <dbReference type="NCBI Taxonomy" id="152421"/>
    <lineage>
        <taxon>Eukaryota</taxon>
        <taxon>Viridiplantae</taxon>
        <taxon>Streptophyta</taxon>
        <taxon>Embryophyta</taxon>
        <taxon>Tracheophyta</taxon>
        <taxon>Spermatophyta</taxon>
        <taxon>Magnoliopsida</taxon>
        <taxon>eudicotyledons</taxon>
        <taxon>Gunneridae</taxon>
        <taxon>Pentapetalae</taxon>
        <taxon>rosids</taxon>
        <taxon>malvids</taxon>
        <taxon>Malvales</taxon>
        <taxon>Dipterocarpaceae</taxon>
        <taxon>Rubroshorea</taxon>
    </lineage>
</organism>
<dbReference type="AlphaFoldDB" id="A0AAV5I039"/>
<feature type="region of interest" description="Disordered" evidence="2">
    <location>
        <begin position="338"/>
        <end position="374"/>
    </location>
</feature>
<keyword evidence="4" id="KW-1185">Reference proteome</keyword>